<name>A0A0B2VCA4_TOXCA</name>
<evidence type="ECO:0000313" key="1">
    <source>
        <dbReference type="EMBL" id="KHN79104.1"/>
    </source>
</evidence>
<reference evidence="1 2" key="1">
    <citation type="submission" date="2014-11" db="EMBL/GenBank/DDBJ databases">
        <title>Genetic blueprint of the zoonotic pathogen Toxocara canis.</title>
        <authorList>
            <person name="Zhu X.-Q."/>
            <person name="Korhonen P.K."/>
            <person name="Cai H."/>
            <person name="Young N.D."/>
            <person name="Nejsum P."/>
            <person name="von Samson-Himmelstjerna G."/>
            <person name="Boag P.R."/>
            <person name="Tan P."/>
            <person name="Li Q."/>
            <person name="Min J."/>
            <person name="Yang Y."/>
            <person name="Wang X."/>
            <person name="Fang X."/>
            <person name="Hall R.S."/>
            <person name="Hofmann A."/>
            <person name="Sternberg P.W."/>
            <person name="Jex A.R."/>
            <person name="Gasser R.B."/>
        </authorList>
    </citation>
    <scope>NUCLEOTIDE SEQUENCE [LARGE SCALE GENOMIC DNA]</scope>
    <source>
        <strain evidence="1">PN_DK_2014</strain>
    </source>
</reference>
<gene>
    <name evidence="1" type="ORF">Tcan_11146</name>
</gene>
<dbReference type="AlphaFoldDB" id="A0A0B2VCA4"/>
<dbReference type="EMBL" id="JPKZ01001948">
    <property type="protein sequence ID" value="KHN79104.1"/>
    <property type="molecule type" value="Genomic_DNA"/>
</dbReference>
<keyword evidence="2" id="KW-1185">Reference proteome</keyword>
<organism evidence="1 2">
    <name type="scientific">Toxocara canis</name>
    <name type="common">Canine roundworm</name>
    <dbReference type="NCBI Taxonomy" id="6265"/>
    <lineage>
        <taxon>Eukaryota</taxon>
        <taxon>Metazoa</taxon>
        <taxon>Ecdysozoa</taxon>
        <taxon>Nematoda</taxon>
        <taxon>Chromadorea</taxon>
        <taxon>Rhabditida</taxon>
        <taxon>Spirurina</taxon>
        <taxon>Ascaridomorpha</taxon>
        <taxon>Ascaridoidea</taxon>
        <taxon>Toxocaridae</taxon>
        <taxon>Toxocara</taxon>
    </lineage>
</organism>
<proteinExistence type="predicted"/>
<dbReference type="Proteomes" id="UP000031036">
    <property type="component" value="Unassembled WGS sequence"/>
</dbReference>
<evidence type="ECO:0000313" key="2">
    <source>
        <dbReference type="Proteomes" id="UP000031036"/>
    </source>
</evidence>
<protein>
    <submittedName>
        <fullName evidence="1">Uncharacterized protein</fullName>
    </submittedName>
</protein>
<sequence length="143" mass="16274">MQQVAVQYKGDTHCLQYLLRQRSTASSLVMMRYNDTTNTCQLLSQFPSWMKAEYVLIPVAGCAVRIAGCWMCRSQHYCDSDNNTVIYSTSKSIFSLIITVANASTNKMHIYQKVSSSFLYTNETHTWLSVIKIMLALAQSYSQ</sequence>
<comment type="caution">
    <text evidence="1">The sequence shown here is derived from an EMBL/GenBank/DDBJ whole genome shotgun (WGS) entry which is preliminary data.</text>
</comment>
<accession>A0A0B2VCA4</accession>